<name>L1I540_GUITC</name>
<sequence>MLAAGCNRAQGRTSLDPWWRQRGTHYKELLFVSSRLFFLLLCLPTGKTADAGRHVGQTRSDPLLGGMKAGRMGSAEWDKEVTRAKELQELAVLSRVNCSFRHDLMHDFDLMHGLSPSVPRGASVSRASLHMGEETRIPRGLTRRALSDKSLSEIMLSRRCCEAAENVSKDSSEPNMRRAHWMQMPDLGRINISRIRSFEHLLNLSHHFRLPLAFLP</sequence>
<dbReference type="EnsemblProtists" id="EKX30970">
    <property type="protein sequence ID" value="EKX30970"/>
    <property type="gene ID" value="GUITHDRAFT_149585"/>
</dbReference>
<proteinExistence type="predicted"/>
<keyword evidence="3" id="KW-1185">Reference proteome</keyword>
<dbReference type="PaxDb" id="55529-EKX30970"/>
<reference evidence="2" key="3">
    <citation type="submission" date="2015-06" db="UniProtKB">
        <authorList>
            <consortium name="EnsemblProtists"/>
        </authorList>
    </citation>
    <scope>IDENTIFICATION</scope>
</reference>
<dbReference type="EMBL" id="JH993424">
    <property type="protein sequence ID" value="EKX30970.1"/>
    <property type="molecule type" value="Genomic_DNA"/>
</dbReference>
<dbReference type="GeneID" id="17287691"/>
<dbReference type="AlphaFoldDB" id="L1I540"/>
<reference evidence="1 3" key="1">
    <citation type="journal article" date="2012" name="Nature">
        <title>Algal genomes reveal evolutionary mosaicism and the fate of nucleomorphs.</title>
        <authorList>
            <consortium name="DOE Joint Genome Institute"/>
            <person name="Curtis B.A."/>
            <person name="Tanifuji G."/>
            <person name="Burki F."/>
            <person name="Gruber A."/>
            <person name="Irimia M."/>
            <person name="Maruyama S."/>
            <person name="Arias M.C."/>
            <person name="Ball S.G."/>
            <person name="Gile G.H."/>
            <person name="Hirakawa Y."/>
            <person name="Hopkins J.F."/>
            <person name="Kuo A."/>
            <person name="Rensing S.A."/>
            <person name="Schmutz J."/>
            <person name="Symeonidi A."/>
            <person name="Elias M."/>
            <person name="Eveleigh R.J."/>
            <person name="Herman E.K."/>
            <person name="Klute M.J."/>
            <person name="Nakayama T."/>
            <person name="Obornik M."/>
            <person name="Reyes-Prieto A."/>
            <person name="Armbrust E.V."/>
            <person name="Aves S.J."/>
            <person name="Beiko R.G."/>
            <person name="Coutinho P."/>
            <person name="Dacks J.B."/>
            <person name="Durnford D.G."/>
            <person name="Fast N.M."/>
            <person name="Green B.R."/>
            <person name="Grisdale C.J."/>
            <person name="Hempel F."/>
            <person name="Henrissat B."/>
            <person name="Hoppner M.P."/>
            <person name="Ishida K."/>
            <person name="Kim E."/>
            <person name="Koreny L."/>
            <person name="Kroth P.G."/>
            <person name="Liu Y."/>
            <person name="Malik S.B."/>
            <person name="Maier U.G."/>
            <person name="McRose D."/>
            <person name="Mock T."/>
            <person name="Neilson J.A."/>
            <person name="Onodera N.T."/>
            <person name="Poole A.M."/>
            <person name="Pritham E.J."/>
            <person name="Richards T.A."/>
            <person name="Rocap G."/>
            <person name="Roy S.W."/>
            <person name="Sarai C."/>
            <person name="Schaack S."/>
            <person name="Shirato S."/>
            <person name="Slamovits C.H."/>
            <person name="Spencer D.F."/>
            <person name="Suzuki S."/>
            <person name="Worden A.Z."/>
            <person name="Zauner S."/>
            <person name="Barry K."/>
            <person name="Bell C."/>
            <person name="Bharti A.K."/>
            <person name="Crow J.A."/>
            <person name="Grimwood J."/>
            <person name="Kramer R."/>
            <person name="Lindquist E."/>
            <person name="Lucas S."/>
            <person name="Salamov A."/>
            <person name="McFadden G.I."/>
            <person name="Lane C.E."/>
            <person name="Keeling P.J."/>
            <person name="Gray M.W."/>
            <person name="Grigoriev I.V."/>
            <person name="Archibald J.M."/>
        </authorList>
    </citation>
    <scope>NUCLEOTIDE SEQUENCE</scope>
    <source>
        <strain evidence="1 3">CCMP2712</strain>
    </source>
</reference>
<accession>L1I540</accession>
<feature type="non-terminal residue" evidence="1">
    <location>
        <position position="216"/>
    </location>
</feature>
<organism evidence="1">
    <name type="scientific">Guillardia theta (strain CCMP2712)</name>
    <name type="common">Cryptophyte</name>
    <dbReference type="NCBI Taxonomy" id="905079"/>
    <lineage>
        <taxon>Eukaryota</taxon>
        <taxon>Cryptophyceae</taxon>
        <taxon>Pyrenomonadales</taxon>
        <taxon>Geminigeraceae</taxon>
        <taxon>Guillardia</taxon>
    </lineage>
</organism>
<dbReference type="RefSeq" id="XP_005817950.1">
    <property type="nucleotide sequence ID" value="XM_005817893.1"/>
</dbReference>
<evidence type="ECO:0000313" key="3">
    <source>
        <dbReference type="Proteomes" id="UP000011087"/>
    </source>
</evidence>
<protein>
    <submittedName>
        <fullName evidence="1 2">Uncharacterized protein</fullName>
    </submittedName>
</protein>
<dbReference type="KEGG" id="gtt:GUITHDRAFT_149585"/>
<reference evidence="3" key="2">
    <citation type="submission" date="2012-11" db="EMBL/GenBank/DDBJ databases">
        <authorList>
            <person name="Kuo A."/>
            <person name="Curtis B.A."/>
            <person name="Tanifuji G."/>
            <person name="Burki F."/>
            <person name="Gruber A."/>
            <person name="Irimia M."/>
            <person name="Maruyama S."/>
            <person name="Arias M.C."/>
            <person name="Ball S.G."/>
            <person name="Gile G.H."/>
            <person name="Hirakawa Y."/>
            <person name="Hopkins J.F."/>
            <person name="Rensing S.A."/>
            <person name="Schmutz J."/>
            <person name="Symeonidi A."/>
            <person name="Elias M."/>
            <person name="Eveleigh R.J."/>
            <person name="Herman E.K."/>
            <person name="Klute M.J."/>
            <person name="Nakayama T."/>
            <person name="Obornik M."/>
            <person name="Reyes-Prieto A."/>
            <person name="Armbrust E.V."/>
            <person name="Aves S.J."/>
            <person name="Beiko R.G."/>
            <person name="Coutinho P."/>
            <person name="Dacks J.B."/>
            <person name="Durnford D.G."/>
            <person name="Fast N.M."/>
            <person name="Green B.R."/>
            <person name="Grisdale C."/>
            <person name="Hempe F."/>
            <person name="Henrissat B."/>
            <person name="Hoppner M.P."/>
            <person name="Ishida K.-I."/>
            <person name="Kim E."/>
            <person name="Koreny L."/>
            <person name="Kroth P.G."/>
            <person name="Liu Y."/>
            <person name="Malik S.-B."/>
            <person name="Maier U.G."/>
            <person name="McRose D."/>
            <person name="Mock T."/>
            <person name="Neilson J.A."/>
            <person name="Onodera N.T."/>
            <person name="Poole A.M."/>
            <person name="Pritham E.J."/>
            <person name="Richards T.A."/>
            <person name="Rocap G."/>
            <person name="Roy S.W."/>
            <person name="Sarai C."/>
            <person name="Schaack S."/>
            <person name="Shirato S."/>
            <person name="Slamovits C.H."/>
            <person name="Spencer D.F."/>
            <person name="Suzuki S."/>
            <person name="Worden A.Z."/>
            <person name="Zauner S."/>
            <person name="Barry K."/>
            <person name="Bell C."/>
            <person name="Bharti A.K."/>
            <person name="Crow J.A."/>
            <person name="Grimwood J."/>
            <person name="Kramer R."/>
            <person name="Lindquist E."/>
            <person name="Lucas S."/>
            <person name="Salamov A."/>
            <person name="McFadden G.I."/>
            <person name="Lane C.E."/>
            <person name="Keeling P.J."/>
            <person name="Gray M.W."/>
            <person name="Grigoriev I.V."/>
            <person name="Archibald J.M."/>
        </authorList>
    </citation>
    <scope>NUCLEOTIDE SEQUENCE</scope>
    <source>
        <strain evidence="3">CCMP2712</strain>
    </source>
</reference>
<dbReference type="Proteomes" id="UP000011087">
    <property type="component" value="Unassembled WGS sequence"/>
</dbReference>
<dbReference type="HOGENOM" id="CLU_1280690_0_0_1"/>
<gene>
    <name evidence="1" type="ORF">GUITHDRAFT_149585</name>
</gene>
<evidence type="ECO:0000313" key="1">
    <source>
        <dbReference type="EMBL" id="EKX30970.1"/>
    </source>
</evidence>
<evidence type="ECO:0000313" key="2">
    <source>
        <dbReference type="EnsemblProtists" id="EKX30970"/>
    </source>
</evidence>